<feature type="coiled-coil region" evidence="1">
    <location>
        <begin position="110"/>
        <end position="151"/>
    </location>
</feature>
<dbReference type="EMBL" id="VZTK01002278">
    <property type="protein sequence ID" value="NXX10944.1"/>
    <property type="molecule type" value="Genomic_DNA"/>
</dbReference>
<feature type="non-terminal residue" evidence="2">
    <location>
        <position position="177"/>
    </location>
</feature>
<dbReference type="AlphaFoldDB" id="A0A7L4GDT6"/>
<gene>
    <name evidence="2" type="primary">Ccdc178</name>
    <name evidence="2" type="ORF">PODSTR_R09866</name>
</gene>
<evidence type="ECO:0000313" key="2">
    <source>
        <dbReference type="EMBL" id="NXX10944.1"/>
    </source>
</evidence>
<dbReference type="PANTHER" id="PTHR35088">
    <property type="entry name" value="COILED-COIL DOMAIN-CONTAINING PROTEIN 178"/>
    <property type="match status" value="1"/>
</dbReference>
<dbReference type="InterPro" id="IPR038826">
    <property type="entry name" value="CCDC178"/>
</dbReference>
<name>A0A7L4GDT6_PODST</name>
<dbReference type="PANTHER" id="PTHR35088:SF1">
    <property type="entry name" value="COILED-COIL DOMAIN-CONTAINING PROTEIN 178"/>
    <property type="match status" value="1"/>
</dbReference>
<accession>A0A7L4GDT6</accession>
<evidence type="ECO:0000313" key="3">
    <source>
        <dbReference type="Proteomes" id="UP000584326"/>
    </source>
</evidence>
<proteinExistence type="predicted"/>
<dbReference type="Proteomes" id="UP000584326">
    <property type="component" value="Unassembled WGS sequence"/>
</dbReference>
<keyword evidence="1" id="KW-0175">Coiled coil</keyword>
<organism evidence="2 3">
    <name type="scientific">Podargus strigoides</name>
    <name type="common">Tawny frogmouth</name>
    <name type="synonym">Caprimulgus strigoides</name>
    <dbReference type="NCBI Taxonomy" id="8905"/>
    <lineage>
        <taxon>Eukaryota</taxon>
        <taxon>Metazoa</taxon>
        <taxon>Chordata</taxon>
        <taxon>Craniata</taxon>
        <taxon>Vertebrata</taxon>
        <taxon>Euteleostomi</taxon>
        <taxon>Archelosauria</taxon>
        <taxon>Archosauria</taxon>
        <taxon>Dinosauria</taxon>
        <taxon>Saurischia</taxon>
        <taxon>Theropoda</taxon>
        <taxon>Coelurosauria</taxon>
        <taxon>Aves</taxon>
        <taxon>Neognathae</taxon>
        <taxon>Neoaves</taxon>
        <taxon>Strisores</taxon>
        <taxon>Caprimulgiformes</taxon>
        <taxon>Podargidae</taxon>
        <taxon>Podargus</taxon>
    </lineage>
</organism>
<dbReference type="OrthoDB" id="10010556at2759"/>
<comment type="caution">
    <text evidence="2">The sequence shown here is derived from an EMBL/GenBank/DDBJ whole genome shotgun (WGS) entry which is preliminary data.</text>
</comment>
<keyword evidence="3" id="KW-1185">Reference proteome</keyword>
<protein>
    <submittedName>
        <fullName evidence="2">CC178 protein</fullName>
    </submittedName>
</protein>
<reference evidence="2 3" key="1">
    <citation type="submission" date="2020-02" db="EMBL/GenBank/DDBJ databases">
        <title>Bird 10,000 Genomes (B10K) Project - Family phase.</title>
        <authorList>
            <person name="Zhang G."/>
        </authorList>
    </citation>
    <scope>NUCLEOTIDE SEQUENCE [LARGE SCALE GENOMIC DNA]</scope>
    <source>
        <strain evidence="2">B10K-DU-001-40</strain>
        <tissue evidence="2">Muscle</tissue>
    </source>
</reference>
<feature type="non-terminal residue" evidence="2">
    <location>
        <position position="1"/>
    </location>
</feature>
<sequence length="177" mass="20984">MFETWLFSCSSKDSDEPSQGSKWIPTRQSSCAFVNTPLPCINKAIHHIQGLELKMEKCFQQLYHRRFRFDIRKDFFTERVVKHWHRLLREVVESPSLEVFKRYDKTLTLKQETEALLLEVTELIKRLEADREEAEKALELERQQSKKLGMKIDYMSLRRLQQLPVAVQKGIGVETKD</sequence>
<evidence type="ECO:0000256" key="1">
    <source>
        <dbReference type="SAM" id="Coils"/>
    </source>
</evidence>